<dbReference type="InterPro" id="IPR050411">
    <property type="entry name" value="AlphaKG_dependent_hydroxylases"/>
</dbReference>
<dbReference type="Proteomes" id="UP000514713">
    <property type="component" value="Chromosome"/>
</dbReference>
<dbReference type="KEGG" id="ned:HUN01_32250"/>
<dbReference type="InterPro" id="IPR042098">
    <property type="entry name" value="TauD-like_sf"/>
</dbReference>
<dbReference type="SUPFAM" id="SSF51197">
    <property type="entry name" value="Clavaminate synthase-like"/>
    <property type="match status" value="1"/>
</dbReference>
<keyword evidence="3" id="KW-0045">Antibiotic biosynthesis</keyword>
<dbReference type="InterPro" id="IPR003819">
    <property type="entry name" value="TauD/TfdA-like"/>
</dbReference>
<sequence length="292" mass="33118">MINKIESIGTTSTGKIIYSSDDCQDILSLPVTKIIDVFKPSGVIIFRGFGVTHEQMKAFAALFSSKFVQDYKRPQVDSDKFIHFVDAGMENCVPHSEHAYSPFRPDAVWFCCAFPAAQGGETTFCDGIRVWEELSEETRQLFISKKLKFYYEDIPAVVLKRFTSTDAASTDDIKRMLDGLEGVKYEIKEDESASMEYVSSAVVKTKYSNQDAFANSVLALHAITEKVAFEDGSIVPDEVIEEIEKTTDRLMEHISWQAGDLAMIDNSRFMHGRREFNDQRRQIFSTLSNLKF</sequence>
<keyword evidence="6" id="KW-1185">Reference proteome</keyword>
<evidence type="ECO:0000313" key="6">
    <source>
        <dbReference type="Proteomes" id="UP000514713"/>
    </source>
</evidence>
<name>A0A7D7LJR7_9NOSO</name>
<evidence type="ECO:0000313" key="5">
    <source>
        <dbReference type="EMBL" id="QMS92049.1"/>
    </source>
</evidence>
<evidence type="ECO:0000256" key="2">
    <source>
        <dbReference type="ARBA" id="ARBA00023002"/>
    </source>
</evidence>
<reference evidence="6" key="1">
    <citation type="submission" date="2020-06" db="EMBL/GenBank/DDBJ databases">
        <title>Nostoc edaphicum CCNP1411 genome.</title>
        <authorList>
            <person name="Fidor A."/>
            <person name="Grabski M."/>
            <person name="Gawor J."/>
            <person name="Gromadka R."/>
            <person name="Wegrzyn G."/>
            <person name="Mazur-Marzec H."/>
        </authorList>
    </citation>
    <scope>NUCLEOTIDE SEQUENCE [LARGE SCALE GENOMIC DNA]</scope>
    <source>
        <strain evidence="6">CCNP1411</strain>
    </source>
</reference>
<feature type="domain" description="TauD/TfdA-like" evidence="4">
    <location>
        <begin position="29"/>
        <end position="283"/>
    </location>
</feature>
<dbReference type="Gene3D" id="3.60.130.10">
    <property type="entry name" value="Clavaminate synthase-like"/>
    <property type="match status" value="1"/>
</dbReference>
<keyword evidence="5" id="KW-0223">Dioxygenase</keyword>
<accession>A0A7D7LJR7</accession>
<evidence type="ECO:0000256" key="3">
    <source>
        <dbReference type="ARBA" id="ARBA00023194"/>
    </source>
</evidence>
<evidence type="ECO:0000256" key="1">
    <source>
        <dbReference type="ARBA" id="ARBA00001954"/>
    </source>
</evidence>
<proteinExistence type="predicted"/>
<dbReference type="GO" id="GO:0051213">
    <property type="term" value="F:dioxygenase activity"/>
    <property type="evidence" value="ECO:0007669"/>
    <property type="project" value="UniProtKB-KW"/>
</dbReference>
<keyword evidence="2" id="KW-0560">Oxidoreductase</keyword>
<dbReference type="RefSeq" id="WP_181929583.1">
    <property type="nucleotide sequence ID" value="NZ_CP054698.1"/>
</dbReference>
<gene>
    <name evidence="5" type="ORF">HUN01_32250</name>
</gene>
<dbReference type="PANTHER" id="PTHR10696">
    <property type="entry name" value="GAMMA-BUTYROBETAINE HYDROXYLASE-RELATED"/>
    <property type="match status" value="1"/>
</dbReference>
<dbReference type="EMBL" id="CP054698">
    <property type="protein sequence ID" value="QMS92049.1"/>
    <property type="molecule type" value="Genomic_DNA"/>
</dbReference>
<dbReference type="GO" id="GO:0017000">
    <property type="term" value="P:antibiotic biosynthetic process"/>
    <property type="evidence" value="ECO:0007669"/>
    <property type="project" value="UniProtKB-KW"/>
</dbReference>
<evidence type="ECO:0000259" key="4">
    <source>
        <dbReference type="Pfam" id="PF02668"/>
    </source>
</evidence>
<dbReference type="PANTHER" id="PTHR10696:SF56">
    <property type="entry name" value="TAUD_TFDA-LIKE DOMAIN-CONTAINING PROTEIN"/>
    <property type="match status" value="1"/>
</dbReference>
<dbReference type="Pfam" id="PF02668">
    <property type="entry name" value="TauD"/>
    <property type="match status" value="1"/>
</dbReference>
<comment type="cofactor">
    <cofactor evidence="1">
        <name>Fe(2+)</name>
        <dbReference type="ChEBI" id="CHEBI:29033"/>
    </cofactor>
</comment>
<organism evidence="5 6">
    <name type="scientific">Nostoc edaphicum CCNP1411</name>
    <dbReference type="NCBI Taxonomy" id="1472755"/>
    <lineage>
        <taxon>Bacteria</taxon>
        <taxon>Bacillati</taxon>
        <taxon>Cyanobacteriota</taxon>
        <taxon>Cyanophyceae</taxon>
        <taxon>Nostocales</taxon>
        <taxon>Nostocaceae</taxon>
        <taxon>Nostoc</taxon>
    </lineage>
</organism>
<dbReference type="AlphaFoldDB" id="A0A7D7LJR7"/>
<protein>
    <submittedName>
        <fullName evidence="5">TauD/TfdA family dioxygenase</fullName>
    </submittedName>
</protein>